<dbReference type="AlphaFoldDB" id="A0A3B3TV39"/>
<dbReference type="SMART" id="SM00249">
    <property type="entry name" value="PHD"/>
    <property type="match status" value="1"/>
</dbReference>
<dbReference type="Pfam" id="PF00628">
    <property type="entry name" value="PHD"/>
    <property type="match status" value="1"/>
</dbReference>
<proteinExistence type="predicted"/>
<dbReference type="PROSITE" id="PS50016">
    <property type="entry name" value="ZF_PHD_2"/>
    <property type="match status" value="1"/>
</dbReference>
<keyword evidence="3" id="KW-0862">Zinc</keyword>
<keyword evidence="1" id="KW-0479">Metal-binding</keyword>
<protein>
    <recommendedName>
        <fullName evidence="6">PHD-type domain-containing protein</fullName>
    </recommendedName>
</protein>
<keyword evidence="8" id="KW-1185">Reference proteome</keyword>
<sequence>MRSPQQRPRKRDALEHDDRCAVCKEDGELQLCHNCPRAFHPSCLHPPIKSPPRGAWYCPKCQKKVSSTAMRSPQQRPRKRDAVTSAFRY</sequence>
<accession>A0A3B3TV39</accession>
<dbReference type="GeneTree" id="ENSGT00990000206310"/>
<keyword evidence="2 4" id="KW-0863">Zinc-finger</keyword>
<dbReference type="InterPro" id="IPR019787">
    <property type="entry name" value="Znf_PHD-finger"/>
</dbReference>
<dbReference type="InterPro" id="IPR001965">
    <property type="entry name" value="Znf_PHD"/>
</dbReference>
<dbReference type="InterPro" id="IPR013083">
    <property type="entry name" value="Znf_RING/FYVE/PHD"/>
</dbReference>
<dbReference type="STRING" id="48699.ENSPLAP00000005085"/>
<organism evidence="7 8">
    <name type="scientific">Poecilia latipinna</name>
    <name type="common">sailfin molly</name>
    <dbReference type="NCBI Taxonomy" id="48699"/>
    <lineage>
        <taxon>Eukaryota</taxon>
        <taxon>Metazoa</taxon>
        <taxon>Chordata</taxon>
        <taxon>Craniata</taxon>
        <taxon>Vertebrata</taxon>
        <taxon>Euteleostomi</taxon>
        <taxon>Actinopterygii</taxon>
        <taxon>Neopterygii</taxon>
        <taxon>Teleostei</taxon>
        <taxon>Neoteleostei</taxon>
        <taxon>Acanthomorphata</taxon>
        <taxon>Ovalentaria</taxon>
        <taxon>Atherinomorphae</taxon>
        <taxon>Cyprinodontiformes</taxon>
        <taxon>Poeciliidae</taxon>
        <taxon>Poeciliinae</taxon>
        <taxon>Poecilia</taxon>
    </lineage>
</organism>
<dbReference type="Proteomes" id="UP000261500">
    <property type="component" value="Unplaced"/>
</dbReference>
<evidence type="ECO:0000313" key="8">
    <source>
        <dbReference type="Proteomes" id="UP000261500"/>
    </source>
</evidence>
<evidence type="ECO:0000256" key="1">
    <source>
        <dbReference type="ARBA" id="ARBA00022723"/>
    </source>
</evidence>
<name>A0A3B3TV39_9TELE</name>
<dbReference type="PANTHER" id="PTHR24102">
    <property type="entry name" value="PHD FINGER PROTEIN"/>
    <property type="match status" value="1"/>
</dbReference>
<dbReference type="Gene3D" id="3.30.40.10">
    <property type="entry name" value="Zinc/RING finger domain, C3HC4 (zinc finger)"/>
    <property type="match status" value="1"/>
</dbReference>
<reference evidence="7" key="2">
    <citation type="submission" date="2025-09" db="UniProtKB">
        <authorList>
            <consortium name="Ensembl"/>
        </authorList>
    </citation>
    <scope>IDENTIFICATION</scope>
</reference>
<evidence type="ECO:0000256" key="5">
    <source>
        <dbReference type="SAM" id="MobiDB-lite"/>
    </source>
</evidence>
<feature type="region of interest" description="Disordered" evidence="5">
    <location>
        <begin position="66"/>
        <end position="89"/>
    </location>
</feature>
<evidence type="ECO:0000313" key="7">
    <source>
        <dbReference type="Ensembl" id="ENSPLAP00000005085.1"/>
    </source>
</evidence>
<evidence type="ECO:0000256" key="2">
    <source>
        <dbReference type="ARBA" id="ARBA00022771"/>
    </source>
</evidence>
<dbReference type="GO" id="GO:0008270">
    <property type="term" value="F:zinc ion binding"/>
    <property type="evidence" value="ECO:0007669"/>
    <property type="project" value="UniProtKB-KW"/>
</dbReference>
<evidence type="ECO:0000256" key="3">
    <source>
        <dbReference type="ARBA" id="ARBA00022833"/>
    </source>
</evidence>
<evidence type="ECO:0000259" key="6">
    <source>
        <dbReference type="PROSITE" id="PS50016"/>
    </source>
</evidence>
<dbReference type="PANTHER" id="PTHR24102:SF18">
    <property type="entry name" value="PHD FINGER PROTEIN 21B"/>
    <property type="match status" value="1"/>
</dbReference>
<dbReference type="SUPFAM" id="SSF57903">
    <property type="entry name" value="FYVE/PHD zinc finger"/>
    <property type="match status" value="1"/>
</dbReference>
<feature type="domain" description="PHD-type" evidence="6">
    <location>
        <begin position="17"/>
        <end position="64"/>
    </location>
</feature>
<dbReference type="Ensembl" id="ENSPLAT00000008545.1">
    <property type="protein sequence ID" value="ENSPLAP00000005085.1"/>
    <property type="gene ID" value="ENSPLAG00000006907.1"/>
</dbReference>
<dbReference type="InterPro" id="IPR011011">
    <property type="entry name" value="Znf_FYVE_PHD"/>
</dbReference>
<evidence type="ECO:0000256" key="4">
    <source>
        <dbReference type="PROSITE-ProRule" id="PRU00146"/>
    </source>
</evidence>
<feature type="compositionally biased region" description="Polar residues" evidence="5">
    <location>
        <begin position="66"/>
        <end position="75"/>
    </location>
</feature>
<reference evidence="7" key="1">
    <citation type="submission" date="2025-08" db="UniProtKB">
        <authorList>
            <consortium name="Ensembl"/>
        </authorList>
    </citation>
    <scope>IDENTIFICATION</scope>
</reference>